<proteinExistence type="predicted"/>
<organism evidence="1 2">
    <name type="scientific">Opisthorchis viverrini</name>
    <name type="common">Southeast Asian liver fluke</name>
    <dbReference type="NCBI Taxonomy" id="6198"/>
    <lineage>
        <taxon>Eukaryota</taxon>
        <taxon>Metazoa</taxon>
        <taxon>Spiralia</taxon>
        <taxon>Lophotrochozoa</taxon>
        <taxon>Platyhelminthes</taxon>
        <taxon>Trematoda</taxon>
        <taxon>Digenea</taxon>
        <taxon>Opisthorchiida</taxon>
        <taxon>Opisthorchiata</taxon>
        <taxon>Opisthorchiidae</taxon>
        <taxon>Opisthorchis</taxon>
    </lineage>
</organism>
<dbReference type="AlphaFoldDB" id="A0A075A1L0"/>
<feature type="non-terminal residue" evidence="1">
    <location>
        <position position="79"/>
    </location>
</feature>
<dbReference type="GeneID" id="20329294"/>
<evidence type="ECO:0000313" key="2">
    <source>
        <dbReference type="Proteomes" id="UP000054324"/>
    </source>
</evidence>
<dbReference type="RefSeq" id="XP_009174975.1">
    <property type="nucleotide sequence ID" value="XM_009176711.1"/>
</dbReference>
<dbReference type="Proteomes" id="UP000054324">
    <property type="component" value="Unassembled WGS sequence"/>
</dbReference>
<dbReference type="CTD" id="20329294"/>
<keyword evidence="2" id="KW-1185">Reference proteome</keyword>
<dbReference type="EMBL" id="KL596979">
    <property type="protein sequence ID" value="KER21279.1"/>
    <property type="molecule type" value="Genomic_DNA"/>
</dbReference>
<evidence type="ECO:0000313" key="1">
    <source>
        <dbReference type="EMBL" id="KER21279.1"/>
    </source>
</evidence>
<accession>A0A075A1L0</accession>
<protein>
    <submittedName>
        <fullName evidence="1">Uncharacterized protein</fullName>
    </submittedName>
</protein>
<reference evidence="1 2" key="1">
    <citation type="submission" date="2013-11" db="EMBL/GenBank/DDBJ databases">
        <title>Opisthorchis viverrini - life in the bile duct.</title>
        <authorList>
            <person name="Young N.D."/>
            <person name="Nagarajan N."/>
            <person name="Lin S.J."/>
            <person name="Korhonen P.K."/>
            <person name="Jex A.R."/>
            <person name="Hall R.S."/>
            <person name="Safavi-Hemami H."/>
            <person name="Kaewkong W."/>
            <person name="Bertrand D."/>
            <person name="Gao S."/>
            <person name="Seet Q."/>
            <person name="Wongkham S."/>
            <person name="Teh B.T."/>
            <person name="Wongkham C."/>
            <person name="Intapan P.M."/>
            <person name="Maleewong W."/>
            <person name="Yang X."/>
            <person name="Hu M."/>
            <person name="Wang Z."/>
            <person name="Hofmann A."/>
            <person name="Sternberg P.W."/>
            <person name="Tan P."/>
            <person name="Wang J."/>
            <person name="Gasser R.B."/>
        </authorList>
    </citation>
    <scope>NUCLEOTIDE SEQUENCE [LARGE SCALE GENOMIC DNA]</scope>
</reference>
<sequence length="79" mass="8843">MCCETKVESRTVEGGRCVTRTCPGLYCRGVDACLKFGAQAMVLGGDIDRRKYVSILLRKEVQKRTTIDMTICVYSTMRA</sequence>
<name>A0A075A1L0_OPIVI</name>
<gene>
    <name evidence="1" type="ORF">T265_15129</name>
</gene>
<dbReference type="KEGG" id="ovi:T265_15129"/>